<dbReference type="Gene3D" id="1.10.238.10">
    <property type="entry name" value="EF-hand"/>
    <property type="match status" value="2"/>
</dbReference>
<keyword evidence="3" id="KW-0106">Calcium</keyword>
<protein>
    <submittedName>
        <fullName evidence="6">Centrin-3</fullName>
    </submittedName>
</protein>
<evidence type="ECO:0000256" key="3">
    <source>
        <dbReference type="ARBA" id="ARBA00022837"/>
    </source>
</evidence>
<dbReference type="InterPro" id="IPR050230">
    <property type="entry name" value="CALM/Myosin/TropC-like"/>
</dbReference>
<dbReference type="FunFam" id="1.10.238.10:FF:000077">
    <property type="entry name" value="Centrin 1"/>
    <property type="match status" value="1"/>
</dbReference>
<evidence type="ECO:0000256" key="1">
    <source>
        <dbReference type="ARBA" id="ARBA00022723"/>
    </source>
</evidence>
<dbReference type="Pfam" id="PF13499">
    <property type="entry name" value="EF-hand_7"/>
    <property type="match status" value="2"/>
</dbReference>
<evidence type="ECO:0000313" key="6">
    <source>
        <dbReference type="EMBL" id="CAI8026537.1"/>
    </source>
</evidence>
<dbReference type="EMBL" id="CASHTH010002219">
    <property type="protein sequence ID" value="CAI8026537.1"/>
    <property type="molecule type" value="Genomic_DNA"/>
</dbReference>
<feature type="domain" description="EF-hand" evidence="5">
    <location>
        <begin position="62"/>
        <end position="97"/>
    </location>
</feature>
<dbReference type="PANTHER" id="PTHR23048:SF48">
    <property type="entry name" value="CENTRIN 3"/>
    <property type="match status" value="1"/>
</dbReference>
<accession>A0AA35SCW9</accession>
<dbReference type="PANTHER" id="PTHR23048">
    <property type="entry name" value="MYOSIN LIGHT CHAIN 1, 3"/>
    <property type="match status" value="1"/>
</dbReference>
<evidence type="ECO:0000313" key="7">
    <source>
        <dbReference type="Proteomes" id="UP001174909"/>
    </source>
</evidence>
<dbReference type="PROSITE" id="PS00018">
    <property type="entry name" value="EF_HAND_1"/>
    <property type="match status" value="3"/>
</dbReference>
<evidence type="ECO:0000256" key="4">
    <source>
        <dbReference type="SAM" id="MobiDB-lite"/>
    </source>
</evidence>
<evidence type="ECO:0000256" key="2">
    <source>
        <dbReference type="ARBA" id="ARBA00022737"/>
    </source>
</evidence>
<keyword evidence="2" id="KW-0677">Repeat</keyword>
<dbReference type="GO" id="GO:0005509">
    <property type="term" value="F:calcium ion binding"/>
    <property type="evidence" value="ECO:0007669"/>
    <property type="project" value="InterPro"/>
</dbReference>
<dbReference type="AlphaFoldDB" id="A0AA35SCW9"/>
<dbReference type="InterPro" id="IPR018247">
    <property type="entry name" value="EF_Hand_1_Ca_BS"/>
</dbReference>
<evidence type="ECO:0000259" key="5">
    <source>
        <dbReference type="PROSITE" id="PS50222"/>
    </source>
</evidence>
<feature type="domain" description="EF-hand" evidence="5">
    <location>
        <begin position="26"/>
        <end position="61"/>
    </location>
</feature>
<dbReference type="InterPro" id="IPR011992">
    <property type="entry name" value="EF-hand-dom_pair"/>
</dbReference>
<keyword evidence="1" id="KW-0479">Metal-binding</keyword>
<reference evidence="6" key="1">
    <citation type="submission" date="2023-03" db="EMBL/GenBank/DDBJ databases">
        <authorList>
            <person name="Steffen K."/>
            <person name="Cardenas P."/>
        </authorList>
    </citation>
    <scope>NUCLEOTIDE SEQUENCE</scope>
</reference>
<comment type="caution">
    <text evidence="6">The sequence shown here is derived from an EMBL/GenBank/DDBJ whole genome shotgun (WGS) entry which is preliminary data.</text>
</comment>
<feature type="domain" description="EF-hand" evidence="5">
    <location>
        <begin position="99"/>
        <end position="134"/>
    </location>
</feature>
<dbReference type="PROSITE" id="PS50222">
    <property type="entry name" value="EF_HAND_2"/>
    <property type="match status" value="4"/>
</dbReference>
<dbReference type="CDD" id="cd00051">
    <property type="entry name" value="EFh"/>
    <property type="match status" value="2"/>
</dbReference>
<dbReference type="InterPro" id="IPR002048">
    <property type="entry name" value="EF_hand_dom"/>
</dbReference>
<dbReference type="GO" id="GO:0016460">
    <property type="term" value="C:myosin II complex"/>
    <property type="evidence" value="ECO:0007669"/>
    <property type="project" value="TreeGrafter"/>
</dbReference>
<dbReference type="SUPFAM" id="SSF47473">
    <property type="entry name" value="EF-hand"/>
    <property type="match status" value="1"/>
</dbReference>
<sequence length="168" mass="19266">MSAGAVVGRVEGGGGRRRKRRELTEEQKQEIGEAFALFDSDKDQALDYHELKVAIRALGFDVKKADVQKIMNDFDKDDSGKISLADFTEIMTDWVLKRDPREEILKAFQLFDEDKTGRISLRNLRRVARELEENMSEEELRAMIEEFDVDSDGEINQEEFVAIMTGDT</sequence>
<name>A0AA35SCW9_GEOBA</name>
<dbReference type="SMART" id="SM00054">
    <property type="entry name" value="EFh"/>
    <property type="match status" value="4"/>
</dbReference>
<gene>
    <name evidence="6" type="ORF">GBAR_LOCUS15240</name>
</gene>
<organism evidence="6 7">
    <name type="scientific">Geodia barretti</name>
    <name type="common">Barrett's horny sponge</name>
    <dbReference type="NCBI Taxonomy" id="519541"/>
    <lineage>
        <taxon>Eukaryota</taxon>
        <taxon>Metazoa</taxon>
        <taxon>Porifera</taxon>
        <taxon>Demospongiae</taxon>
        <taxon>Heteroscleromorpha</taxon>
        <taxon>Tetractinellida</taxon>
        <taxon>Astrophorina</taxon>
        <taxon>Geodiidae</taxon>
        <taxon>Geodia</taxon>
    </lineage>
</organism>
<keyword evidence="7" id="KW-1185">Reference proteome</keyword>
<dbReference type="Proteomes" id="UP001174909">
    <property type="component" value="Unassembled WGS sequence"/>
</dbReference>
<proteinExistence type="predicted"/>
<feature type="domain" description="EF-hand" evidence="5">
    <location>
        <begin position="135"/>
        <end position="168"/>
    </location>
</feature>
<feature type="region of interest" description="Disordered" evidence="4">
    <location>
        <begin position="1"/>
        <end position="26"/>
    </location>
</feature>